<evidence type="ECO:0000256" key="2">
    <source>
        <dbReference type="ARBA" id="ARBA00023203"/>
    </source>
</evidence>
<keyword evidence="2" id="KW-0009">Actin-binding</keyword>
<dbReference type="PANTHER" id="PTHR11913">
    <property type="entry name" value="COFILIN-RELATED"/>
    <property type="match status" value="1"/>
</dbReference>
<dbReference type="SUPFAM" id="SSF55753">
    <property type="entry name" value="Actin depolymerizing proteins"/>
    <property type="match status" value="1"/>
</dbReference>
<dbReference type="InterPro" id="IPR017904">
    <property type="entry name" value="ADF/Cofilin"/>
</dbReference>
<dbReference type="GO" id="GO:0003779">
    <property type="term" value="F:actin binding"/>
    <property type="evidence" value="ECO:0007669"/>
    <property type="project" value="UniProtKB-KW"/>
</dbReference>
<dbReference type="GO" id="GO:0015629">
    <property type="term" value="C:actin cytoskeleton"/>
    <property type="evidence" value="ECO:0007669"/>
    <property type="project" value="InterPro"/>
</dbReference>
<proteinExistence type="inferred from homology"/>
<dbReference type="GO" id="GO:0030042">
    <property type="term" value="P:actin filament depolymerization"/>
    <property type="evidence" value="ECO:0007669"/>
    <property type="project" value="InterPro"/>
</dbReference>
<dbReference type="InterPro" id="IPR002108">
    <property type="entry name" value="ADF-H"/>
</dbReference>
<evidence type="ECO:0000256" key="1">
    <source>
        <dbReference type="ARBA" id="ARBA00006844"/>
    </source>
</evidence>
<reference evidence="4" key="1">
    <citation type="submission" date="2021-01" db="EMBL/GenBank/DDBJ databases">
        <authorList>
            <person name="Corre E."/>
            <person name="Pelletier E."/>
            <person name="Niang G."/>
            <person name="Scheremetjew M."/>
            <person name="Finn R."/>
            <person name="Kale V."/>
            <person name="Holt S."/>
            <person name="Cochrane G."/>
            <person name="Meng A."/>
            <person name="Brown T."/>
            <person name="Cohen L."/>
        </authorList>
    </citation>
    <scope>NUCLEOTIDE SEQUENCE</scope>
    <source>
        <strain evidence="4">Ms1</strain>
    </source>
</reference>
<evidence type="ECO:0000259" key="3">
    <source>
        <dbReference type="PROSITE" id="PS51263"/>
    </source>
</evidence>
<accession>A0A7S1CD20</accession>
<dbReference type="InterPro" id="IPR029006">
    <property type="entry name" value="ADF-H/Gelsolin-like_dom_sf"/>
</dbReference>
<evidence type="ECO:0000313" key="4">
    <source>
        <dbReference type="EMBL" id="CAD8914604.1"/>
    </source>
</evidence>
<name>A0A7S1CD20_9STRA</name>
<dbReference type="AlphaFoldDB" id="A0A7S1CD20"/>
<comment type="similarity">
    <text evidence="1">Belongs to the actin-binding proteins ADF family.</text>
</comment>
<protein>
    <recommendedName>
        <fullName evidence="3">ADF-H domain-containing protein</fullName>
    </recommendedName>
</protein>
<dbReference type="PROSITE" id="PS51263">
    <property type="entry name" value="ADF_H"/>
    <property type="match status" value="1"/>
</dbReference>
<organism evidence="4">
    <name type="scientific">Bicosoecida sp. CB-2014</name>
    <dbReference type="NCBI Taxonomy" id="1486930"/>
    <lineage>
        <taxon>Eukaryota</taxon>
        <taxon>Sar</taxon>
        <taxon>Stramenopiles</taxon>
        <taxon>Bigyra</taxon>
        <taxon>Opalozoa</taxon>
        <taxon>Bicosoecida</taxon>
    </lineage>
</organism>
<dbReference type="Gene3D" id="3.40.20.10">
    <property type="entry name" value="Severin"/>
    <property type="match status" value="1"/>
</dbReference>
<dbReference type="SMART" id="SM00102">
    <property type="entry name" value="ADF"/>
    <property type="match status" value="1"/>
</dbReference>
<gene>
    <name evidence="4" type="ORF">BSP0115_LOCUS7857</name>
</gene>
<dbReference type="EMBL" id="HBFS01011385">
    <property type="protein sequence ID" value="CAD8914604.1"/>
    <property type="molecule type" value="Transcribed_RNA"/>
</dbReference>
<feature type="domain" description="ADF-H" evidence="3">
    <location>
        <begin position="12"/>
        <end position="144"/>
    </location>
</feature>
<sequence length="157" mass="17592">MAAEETKGDGGGVVEIGEDVLAAFQALKLRRKHRFIVFKIEEPSYKLTAETASAPKATFEDLKKALPNTEPRYVVYDHEYKTADGRPADKLVLISWQPESSRPHLRTFYSSQKHKCTAAFSGVEDVFARRALDIEVALGMKKADEDSDEESDWDPDA</sequence>
<dbReference type="Pfam" id="PF00241">
    <property type="entry name" value="Cofilin_ADF"/>
    <property type="match status" value="1"/>
</dbReference>